<dbReference type="InterPro" id="IPR015067">
    <property type="entry name" value="DUF1893_TM1506-like"/>
</dbReference>
<proteinExistence type="predicted"/>
<dbReference type="Gene3D" id="3.40.140.30">
    <property type="entry name" value="Hypothetical protein TM1506"/>
    <property type="match status" value="1"/>
</dbReference>
<evidence type="ECO:0000313" key="2">
    <source>
        <dbReference type="Proteomes" id="UP000323119"/>
    </source>
</evidence>
<dbReference type="InterPro" id="IPR037081">
    <property type="entry name" value="Hyp_TM1506"/>
</dbReference>
<dbReference type="EMBL" id="VVUY01000002">
    <property type="protein sequence ID" value="KAA2563680.1"/>
    <property type="molecule type" value="Genomic_DNA"/>
</dbReference>
<reference evidence="1 2" key="1">
    <citation type="journal article" date="2019" name="Nat. Med.">
        <title>A library of human gut bacterial isolates paired with longitudinal multiomics data enables mechanistic microbiome research.</title>
        <authorList>
            <person name="Poyet M."/>
            <person name="Groussin M."/>
            <person name="Gibbons S.M."/>
            <person name="Avila-Pacheco J."/>
            <person name="Jiang X."/>
            <person name="Kearney S.M."/>
            <person name="Perrotta A.R."/>
            <person name="Berdy B."/>
            <person name="Zhao S."/>
            <person name="Lieberman T.D."/>
            <person name="Swanson P.K."/>
            <person name="Smith M."/>
            <person name="Roesemann S."/>
            <person name="Alexander J.E."/>
            <person name="Rich S.A."/>
            <person name="Livny J."/>
            <person name="Vlamakis H."/>
            <person name="Clish C."/>
            <person name="Bullock K."/>
            <person name="Deik A."/>
            <person name="Scott J."/>
            <person name="Pierce K.A."/>
            <person name="Xavier R.J."/>
            <person name="Alm E.J."/>
        </authorList>
    </citation>
    <scope>NUCLEOTIDE SEQUENCE [LARGE SCALE GENOMIC DNA]</scope>
    <source>
        <strain evidence="1 2">BIOML-A204</strain>
    </source>
</reference>
<dbReference type="Pfam" id="PF08973">
    <property type="entry name" value="TM1506"/>
    <property type="match status" value="1"/>
</dbReference>
<dbReference type="RefSeq" id="WP_055201656.1">
    <property type="nucleotide sequence ID" value="NZ_DAWDXQ010000002.1"/>
</dbReference>
<name>A0A9P4DPS2_9BACT</name>
<dbReference type="SUPFAM" id="SSF53927">
    <property type="entry name" value="Cytidine deaminase-like"/>
    <property type="match status" value="1"/>
</dbReference>
<evidence type="ECO:0000313" key="1">
    <source>
        <dbReference type="EMBL" id="KAA2563680.1"/>
    </source>
</evidence>
<comment type="caution">
    <text evidence="1">The sequence shown here is derived from an EMBL/GenBank/DDBJ whole genome shotgun (WGS) entry which is preliminary data.</text>
</comment>
<accession>A0A9P4DPS2</accession>
<dbReference type="GO" id="GO:0003824">
    <property type="term" value="F:catalytic activity"/>
    <property type="evidence" value="ECO:0007669"/>
    <property type="project" value="InterPro"/>
</dbReference>
<sequence>MTKEQKTQAIELLFAEKCSCVIRNGDSMRIFRERGVADLFRLQHEEPQLLRGAFIADKVVGKGAAALMVLGGVEGLFADVVSRPALELLAGAGIAVEYTVVVPNIVNRAGTGTCPVEQLCAGAASAAECLPLIEGFMQKMKERHG</sequence>
<protein>
    <submittedName>
        <fullName evidence="1">DUF1893 domain-containing protein</fullName>
    </submittedName>
</protein>
<dbReference type="Proteomes" id="UP000323119">
    <property type="component" value="Unassembled WGS sequence"/>
</dbReference>
<gene>
    <name evidence="1" type="ORF">F2S36_02375</name>
</gene>
<dbReference type="AlphaFoldDB" id="A0A9P4DPS2"/>
<dbReference type="InterPro" id="IPR016193">
    <property type="entry name" value="Cytidine_deaminase-like"/>
</dbReference>
<organism evidence="1 2">
    <name type="scientific">Alistipes onderdonkii</name>
    <dbReference type="NCBI Taxonomy" id="328813"/>
    <lineage>
        <taxon>Bacteria</taxon>
        <taxon>Pseudomonadati</taxon>
        <taxon>Bacteroidota</taxon>
        <taxon>Bacteroidia</taxon>
        <taxon>Bacteroidales</taxon>
        <taxon>Rikenellaceae</taxon>
        <taxon>Alistipes</taxon>
    </lineage>
</organism>